<evidence type="ECO:0008006" key="7">
    <source>
        <dbReference type="Google" id="ProtNLM"/>
    </source>
</evidence>
<evidence type="ECO:0000256" key="1">
    <source>
        <dbReference type="ARBA" id="ARBA00010529"/>
    </source>
</evidence>
<proteinExistence type="inferred from homology"/>
<comment type="similarity">
    <text evidence="1 4">Belongs to the bacterial histone-like protein family.</text>
</comment>
<dbReference type="InterPro" id="IPR000119">
    <property type="entry name" value="Hist_DNA-bd"/>
</dbReference>
<gene>
    <name evidence="5" type="ORF">BAE30_04180</name>
</gene>
<dbReference type="InterPro" id="IPR010992">
    <property type="entry name" value="IHF-like_DNA-bd_dom_sf"/>
</dbReference>
<protein>
    <recommendedName>
        <fullName evidence="7">DNA-binding protein HU</fullName>
    </recommendedName>
</protein>
<reference evidence="5 6" key="1">
    <citation type="submission" date="2016-06" db="EMBL/GenBank/DDBJ databases">
        <title>Gene turnover analysis identifies the evolutionary adaptation of the extremophile Acidithiobacillus caldus.</title>
        <authorList>
            <person name="Zhang X."/>
        </authorList>
    </citation>
    <scope>NUCLEOTIDE SEQUENCE [LARGE SCALE GENOMIC DNA]</scope>
    <source>
        <strain evidence="5 6">S1</strain>
    </source>
</reference>
<organism evidence="5 6">
    <name type="scientific">Acidithiobacillus caldus</name>
    <dbReference type="NCBI Taxonomy" id="33059"/>
    <lineage>
        <taxon>Bacteria</taxon>
        <taxon>Pseudomonadati</taxon>
        <taxon>Pseudomonadota</taxon>
        <taxon>Acidithiobacillia</taxon>
        <taxon>Acidithiobacillales</taxon>
        <taxon>Acidithiobacillaceae</taxon>
        <taxon>Acidithiobacillus</taxon>
    </lineage>
</organism>
<keyword evidence="2" id="KW-0226">DNA condensation</keyword>
<dbReference type="AlphaFoldDB" id="A0A1E7YYY0"/>
<dbReference type="SUPFAM" id="SSF47729">
    <property type="entry name" value="IHF-like DNA-binding proteins"/>
    <property type="match status" value="1"/>
</dbReference>
<sequence>MTKSEFVAKLAEKLGSSKSQAEHCYTAMEAALAEALREEGKISLVGIATFEIKTRSARTGRNPATGEVVEIPEKKVVSIKPTKGLTKAVLG</sequence>
<evidence type="ECO:0000313" key="6">
    <source>
        <dbReference type="Proteomes" id="UP000175707"/>
    </source>
</evidence>
<evidence type="ECO:0000256" key="4">
    <source>
        <dbReference type="RuleBase" id="RU003939"/>
    </source>
</evidence>
<name>A0A1E7YYY0_9PROT</name>
<dbReference type="PANTHER" id="PTHR33175:SF3">
    <property type="entry name" value="DNA-BINDING PROTEIN HU-BETA"/>
    <property type="match status" value="1"/>
</dbReference>
<dbReference type="PANTHER" id="PTHR33175">
    <property type="entry name" value="DNA-BINDING PROTEIN HU"/>
    <property type="match status" value="1"/>
</dbReference>
<evidence type="ECO:0000313" key="5">
    <source>
        <dbReference type="EMBL" id="OFC61720.1"/>
    </source>
</evidence>
<evidence type="ECO:0000256" key="2">
    <source>
        <dbReference type="ARBA" id="ARBA00023067"/>
    </source>
</evidence>
<evidence type="ECO:0000256" key="3">
    <source>
        <dbReference type="ARBA" id="ARBA00023125"/>
    </source>
</evidence>
<dbReference type="GO" id="GO:0003677">
    <property type="term" value="F:DNA binding"/>
    <property type="evidence" value="ECO:0007669"/>
    <property type="project" value="UniProtKB-KW"/>
</dbReference>
<dbReference type="GO" id="GO:0030527">
    <property type="term" value="F:structural constituent of chromatin"/>
    <property type="evidence" value="ECO:0007669"/>
    <property type="project" value="InterPro"/>
</dbReference>
<accession>A0A1E7YYY0</accession>
<dbReference type="PRINTS" id="PR01727">
    <property type="entry name" value="DNABINDINGHU"/>
</dbReference>
<dbReference type="Pfam" id="PF00216">
    <property type="entry name" value="Bac_DNA_binding"/>
    <property type="match status" value="1"/>
</dbReference>
<dbReference type="GO" id="GO:0030261">
    <property type="term" value="P:chromosome condensation"/>
    <property type="evidence" value="ECO:0007669"/>
    <property type="project" value="UniProtKB-KW"/>
</dbReference>
<dbReference type="GO" id="GO:0005829">
    <property type="term" value="C:cytosol"/>
    <property type="evidence" value="ECO:0007669"/>
    <property type="project" value="TreeGrafter"/>
</dbReference>
<dbReference type="CDD" id="cd13831">
    <property type="entry name" value="HU"/>
    <property type="match status" value="1"/>
</dbReference>
<dbReference type="Gene3D" id="4.10.520.10">
    <property type="entry name" value="IHF-like DNA-binding proteins"/>
    <property type="match status" value="1"/>
</dbReference>
<dbReference type="SMART" id="SM00411">
    <property type="entry name" value="BHL"/>
    <property type="match status" value="1"/>
</dbReference>
<keyword evidence="3" id="KW-0238">DNA-binding</keyword>
<comment type="caution">
    <text evidence="5">The sequence shown here is derived from an EMBL/GenBank/DDBJ whole genome shotgun (WGS) entry which is preliminary data.</text>
</comment>
<dbReference type="EMBL" id="LZYH01000343">
    <property type="protein sequence ID" value="OFC61720.1"/>
    <property type="molecule type" value="Genomic_DNA"/>
</dbReference>
<dbReference type="Proteomes" id="UP000175707">
    <property type="component" value="Unassembled WGS sequence"/>
</dbReference>